<evidence type="ECO:0000313" key="1">
    <source>
        <dbReference type="EMBL" id="KAL0955183.1"/>
    </source>
</evidence>
<dbReference type="EMBL" id="JASNQZ010000007">
    <property type="protein sequence ID" value="KAL0955183.1"/>
    <property type="molecule type" value="Genomic_DNA"/>
</dbReference>
<evidence type="ECO:0000313" key="2">
    <source>
        <dbReference type="Proteomes" id="UP001556367"/>
    </source>
</evidence>
<gene>
    <name evidence="1" type="ORF">HGRIS_004090</name>
</gene>
<accession>A0ABR3JID9</accession>
<name>A0ABR3JID9_9AGAR</name>
<dbReference type="InterPro" id="IPR036047">
    <property type="entry name" value="F-box-like_dom_sf"/>
</dbReference>
<dbReference type="Proteomes" id="UP001556367">
    <property type="component" value="Unassembled WGS sequence"/>
</dbReference>
<comment type="caution">
    <text evidence="1">The sequence shown here is derived from an EMBL/GenBank/DDBJ whole genome shotgun (WGS) entry which is preliminary data.</text>
</comment>
<evidence type="ECO:0008006" key="3">
    <source>
        <dbReference type="Google" id="ProtNLM"/>
    </source>
</evidence>
<organism evidence="1 2">
    <name type="scientific">Hohenbuehelia grisea</name>
    <dbReference type="NCBI Taxonomy" id="104357"/>
    <lineage>
        <taxon>Eukaryota</taxon>
        <taxon>Fungi</taxon>
        <taxon>Dikarya</taxon>
        <taxon>Basidiomycota</taxon>
        <taxon>Agaricomycotina</taxon>
        <taxon>Agaricomycetes</taxon>
        <taxon>Agaricomycetidae</taxon>
        <taxon>Agaricales</taxon>
        <taxon>Pleurotineae</taxon>
        <taxon>Pleurotaceae</taxon>
        <taxon>Hohenbuehelia</taxon>
    </lineage>
</organism>
<dbReference type="SUPFAM" id="SSF81383">
    <property type="entry name" value="F-box domain"/>
    <property type="match status" value="1"/>
</dbReference>
<keyword evidence="2" id="KW-1185">Reference proteome</keyword>
<proteinExistence type="predicted"/>
<reference evidence="2" key="1">
    <citation type="submission" date="2024-06" db="EMBL/GenBank/DDBJ databases">
        <title>Multi-omics analyses provide insights into the biosynthesis of the anticancer antibiotic pleurotin in Hohenbuehelia grisea.</title>
        <authorList>
            <person name="Weaver J.A."/>
            <person name="Alberti F."/>
        </authorList>
    </citation>
    <scope>NUCLEOTIDE SEQUENCE [LARGE SCALE GENOMIC DNA]</scope>
    <source>
        <strain evidence="2">T-177</strain>
    </source>
</reference>
<protein>
    <recommendedName>
        <fullName evidence="3">F-box domain-containing protein</fullName>
    </recommendedName>
</protein>
<sequence length="436" mass="49751">MAAIDTPPPNTQAHLSPEIHDIIISRLAGDRMALHACSLVCKDWAALTRPLLFSKLFLNDLDGSGPERCRNSLQLFTESPHLVKYIRRVHLGCGELTVHNDPWDVLEWMLSDQLLIMEEFPELLLMLTHVETLQLLLYDRSLSKLSDHIRDALLYIIQLPSLHRFYYPGLTKALPPPAQEYPHLQSFLLHCAEKLTDLSVPLMPQAPSLSESIAIEPVHHPKLQRLRVEYPYKERPEEIIIPITSTQLQSLRWASTPTIDHLLGTFTHRIMPQNLHTLTLTRVFRSDRDHELKFYPDLTSCVALRRVEIEATAVCEENYSDAALWATDCYKQLKTLPTVTSVKFDVKVLKILYISYYDAWEYCGWGALDSLVGDMLEEGSLAHAHIKMAWAKYEGPVDLEDAIAGSGPFAKMLRMTCDHLPRLMASPKAKIELYKL</sequence>